<dbReference type="Proteomes" id="UP000315439">
    <property type="component" value="Unassembled WGS sequence"/>
</dbReference>
<proteinExistence type="predicted"/>
<evidence type="ECO:0000313" key="1">
    <source>
        <dbReference type="EMBL" id="TQV82770.1"/>
    </source>
</evidence>
<gene>
    <name evidence="1" type="ORF">FLL46_23640</name>
</gene>
<reference evidence="1 2" key="1">
    <citation type="submission" date="2019-07" db="EMBL/GenBank/DDBJ databases">
        <title>Draft genome for Aliikangiella sp. M105.</title>
        <authorList>
            <person name="Wang G."/>
        </authorList>
    </citation>
    <scope>NUCLEOTIDE SEQUENCE [LARGE SCALE GENOMIC DNA]</scope>
    <source>
        <strain evidence="1 2">M105</strain>
    </source>
</reference>
<name>A0A545TZX9_9GAMM</name>
<comment type="caution">
    <text evidence="1">The sequence shown here is derived from an EMBL/GenBank/DDBJ whole genome shotgun (WGS) entry which is preliminary data.</text>
</comment>
<dbReference type="EMBL" id="VIKS01000015">
    <property type="protein sequence ID" value="TQV82770.1"/>
    <property type="molecule type" value="Genomic_DNA"/>
</dbReference>
<organism evidence="1 2">
    <name type="scientific">Aliikangiella coralliicola</name>
    <dbReference type="NCBI Taxonomy" id="2592383"/>
    <lineage>
        <taxon>Bacteria</taxon>
        <taxon>Pseudomonadati</taxon>
        <taxon>Pseudomonadota</taxon>
        <taxon>Gammaproteobacteria</taxon>
        <taxon>Oceanospirillales</taxon>
        <taxon>Pleioneaceae</taxon>
        <taxon>Aliikangiella</taxon>
    </lineage>
</organism>
<dbReference type="AlphaFoldDB" id="A0A545TZX9"/>
<accession>A0A545TZX9</accession>
<keyword evidence="2" id="KW-1185">Reference proteome</keyword>
<protein>
    <submittedName>
        <fullName evidence="1">Uncharacterized protein</fullName>
    </submittedName>
</protein>
<dbReference type="RefSeq" id="WP_142934380.1">
    <property type="nucleotide sequence ID" value="NZ_ML660171.1"/>
</dbReference>
<sequence length="98" mass="11439">MIKDFLKRKKISQFAHEIVATHFTEVEKRKIESSVDAKREKRVKALTSKLKSDVIRFKKTENLGVYGKAKLLKDIQTELDKHSLNSELTHYVINSLLR</sequence>
<evidence type="ECO:0000313" key="2">
    <source>
        <dbReference type="Proteomes" id="UP000315439"/>
    </source>
</evidence>